<evidence type="ECO:0000313" key="2">
    <source>
        <dbReference type="EMBL" id="KAE9522680.1"/>
    </source>
</evidence>
<dbReference type="Pfam" id="PF10551">
    <property type="entry name" value="MULE"/>
    <property type="match status" value="1"/>
</dbReference>
<dbReference type="Proteomes" id="UP000475862">
    <property type="component" value="Unassembled WGS sequence"/>
</dbReference>
<comment type="caution">
    <text evidence="2">The sequence shown here is derived from an EMBL/GenBank/DDBJ whole genome shotgun (WGS) entry which is preliminary data.</text>
</comment>
<evidence type="ECO:0000259" key="1">
    <source>
        <dbReference type="Pfam" id="PF10551"/>
    </source>
</evidence>
<dbReference type="AlphaFoldDB" id="A0A6G0SWB1"/>
<keyword evidence="3" id="KW-1185">Reference proteome</keyword>
<dbReference type="Gene3D" id="2.20.25.240">
    <property type="match status" value="1"/>
</dbReference>
<reference evidence="2 3" key="1">
    <citation type="submission" date="2019-08" db="EMBL/GenBank/DDBJ databases">
        <title>The genome of the soybean aphid Biotype 1, its phylome, world population structure and adaptation to the North American continent.</title>
        <authorList>
            <person name="Giordano R."/>
            <person name="Donthu R.K."/>
            <person name="Hernandez A.G."/>
            <person name="Wright C.L."/>
            <person name="Zimin A.V."/>
        </authorList>
    </citation>
    <scope>NUCLEOTIDE SEQUENCE [LARGE SCALE GENOMIC DNA]</scope>
    <source>
        <tissue evidence="2">Whole aphids</tissue>
    </source>
</reference>
<dbReference type="PANTHER" id="PTHR47160">
    <property type="entry name" value="PUTATIVE-RELATED"/>
    <property type="match status" value="1"/>
</dbReference>
<name>A0A6G0SWB1_APHGL</name>
<evidence type="ECO:0000313" key="3">
    <source>
        <dbReference type="Proteomes" id="UP000475862"/>
    </source>
</evidence>
<dbReference type="InterPro" id="IPR018289">
    <property type="entry name" value="MULE_transposase_dom"/>
</dbReference>
<feature type="domain" description="MULE transposase" evidence="1">
    <location>
        <begin position="187"/>
        <end position="283"/>
    </location>
</feature>
<accession>A0A6G0SWB1</accession>
<protein>
    <recommendedName>
        <fullName evidence="1">MULE transposase domain-containing protein</fullName>
    </recommendedName>
</protein>
<organism evidence="2 3">
    <name type="scientific">Aphis glycines</name>
    <name type="common">Soybean aphid</name>
    <dbReference type="NCBI Taxonomy" id="307491"/>
    <lineage>
        <taxon>Eukaryota</taxon>
        <taxon>Metazoa</taxon>
        <taxon>Ecdysozoa</taxon>
        <taxon>Arthropoda</taxon>
        <taxon>Hexapoda</taxon>
        <taxon>Insecta</taxon>
        <taxon>Pterygota</taxon>
        <taxon>Neoptera</taxon>
        <taxon>Paraneoptera</taxon>
        <taxon>Hemiptera</taxon>
        <taxon>Sternorrhyncha</taxon>
        <taxon>Aphidomorpha</taxon>
        <taxon>Aphidoidea</taxon>
        <taxon>Aphididae</taxon>
        <taxon>Aphidini</taxon>
        <taxon>Aphis</taxon>
        <taxon>Aphis</taxon>
    </lineage>
</organism>
<proteinExistence type="predicted"/>
<sequence>MSNEILSEMLSEKNRILFLIDGYKFRFHKNLKNNVDRYCCTKKACAAYIHLNNNEIIKKVLNHGNHEKDSDETLNRQTVSNQVKRKAIDDINEKPSKIIHSHLTQDVETLTTYDLTLIRKNIHHARSSIMPKLPMDLNELNISSDNISHLLITNRNENFLLVNDNISNILLFSTETNLKFLSKIDTVFVDGTFKSCPKLLTQMFTVHGLQNGNYVPLLFFILSKKETKTYEKVFMHIISECNKLNLTFSPKIVFADFEKAIHLTFLKVWPSISLKGCRFHLAQSWWRKIQTIGLSSEYKKNTEIGKYLKYFFGLPFLNSNDVSDCFTDYLMAIQPRNEKVEIFVDYILETYISNESNFPPFLWAEYSASTMRTTNSCEDFHSKLNALFYSAHPNIFIFIDVLKNIQKHTYIKLRSTHLNTRRTNIIEKETFIRNAMKRLEENQIEKLEFIQILSYKFLPYLSKKNRRYWVHPFTDSRLLRGHFSTSFEDLRNNPDKFYNYFRMSVKYLGSGCDQKDLHLTYRLGHSTIGYIIRRVCTATWETLKEEVSPN</sequence>
<dbReference type="PANTHER" id="PTHR47160:SF10">
    <property type="entry name" value="MULE TRANSPOSASE DOMAIN-CONTAINING PROTEIN"/>
    <property type="match status" value="1"/>
</dbReference>
<dbReference type="OrthoDB" id="6608722at2759"/>
<dbReference type="EMBL" id="VYZN01000802">
    <property type="protein sequence ID" value="KAE9522680.1"/>
    <property type="molecule type" value="Genomic_DNA"/>
</dbReference>
<gene>
    <name evidence="2" type="ORF">AGLY_016902</name>
</gene>